<organism evidence="2 3">
    <name type="scientific">Sporosarcina contaminans</name>
    <dbReference type="NCBI Taxonomy" id="633403"/>
    <lineage>
        <taxon>Bacteria</taxon>
        <taxon>Bacillati</taxon>
        <taxon>Bacillota</taxon>
        <taxon>Bacilli</taxon>
        <taxon>Bacillales</taxon>
        <taxon>Caryophanaceae</taxon>
        <taxon>Sporosarcina</taxon>
    </lineage>
</organism>
<comment type="caution">
    <text evidence="2">The sequence shown here is derived from an EMBL/GenBank/DDBJ whole genome shotgun (WGS) entry which is preliminary data.</text>
</comment>
<dbReference type="EMBL" id="JBHTLT010000119">
    <property type="protein sequence ID" value="MFD1206275.1"/>
    <property type="molecule type" value="Genomic_DNA"/>
</dbReference>
<evidence type="ECO:0000259" key="1">
    <source>
        <dbReference type="Pfam" id="PF09983"/>
    </source>
</evidence>
<dbReference type="Pfam" id="PF09983">
    <property type="entry name" value="JetD_C"/>
    <property type="match status" value="1"/>
</dbReference>
<proteinExistence type="predicted"/>
<protein>
    <submittedName>
        <fullName evidence="2">Wadjet anti-phage system protein JetD domain-containing protein</fullName>
    </submittedName>
</protein>
<reference evidence="3" key="1">
    <citation type="journal article" date="2019" name="Int. J. Syst. Evol. Microbiol.">
        <title>The Global Catalogue of Microorganisms (GCM) 10K type strain sequencing project: providing services to taxonomists for standard genome sequencing and annotation.</title>
        <authorList>
            <consortium name="The Broad Institute Genomics Platform"/>
            <consortium name="The Broad Institute Genome Sequencing Center for Infectious Disease"/>
            <person name="Wu L."/>
            <person name="Ma J."/>
        </authorList>
    </citation>
    <scope>NUCLEOTIDE SEQUENCE [LARGE SCALE GENOMIC DNA]</scope>
    <source>
        <strain evidence="3">CCUG 53915</strain>
    </source>
</reference>
<name>A0ABW3U0S1_9BACL</name>
<dbReference type="RefSeq" id="WP_336822728.1">
    <property type="nucleotide sequence ID" value="NZ_JBHTLT010000119.1"/>
</dbReference>
<evidence type="ECO:0000313" key="3">
    <source>
        <dbReference type="Proteomes" id="UP001597231"/>
    </source>
</evidence>
<feature type="domain" description="Wadjet protein JetD C-terminal" evidence="1">
    <location>
        <begin position="190"/>
        <end position="262"/>
    </location>
</feature>
<dbReference type="InterPro" id="IPR024534">
    <property type="entry name" value="JetD_C"/>
</dbReference>
<sequence length="340" mass="38923">MRTEIQNYLLTLSKKTLRLAELEDLSPSGYTYAQFADTILSLETEGVLIPIKSHGTNGKHPMLALGYRIRIEPLQKDLHSELVNAKIILHPDIGLERYLKLPYSVWKADFPYIEKIDYYLKNHSLPDNFVPAPERSFELVGNEKWITDFGGKELLDRIGLWTKLYILPVADPLMFAINPSCLQDSDLHHLIVENKTTYQALLPVLRDTQTTTLIYGVGNKIVKSIENFHHQLPVDAHHHFHYFGDIDHAGISIWHRLSKKELVKPALPFYELTLSKQPPAGKTNQTPNEEALEAFTRHFSEHLANQIQTSLEAGLYYPQEIAATNELQACWRSLSWSSMN</sequence>
<keyword evidence="3" id="KW-1185">Reference proteome</keyword>
<dbReference type="Proteomes" id="UP001597231">
    <property type="component" value="Unassembled WGS sequence"/>
</dbReference>
<gene>
    <name evidence="2" type="ORF">ACFQ38_14345</name>
</gene>
<accession>A0ABW3U0S1</accession>
<evidence type="ECO:0000313" key="2">
    <source>
        <dbReference type="EMBL" id="MFD1206275.1"/>
    </source>
</evidence>